<accession>A0ABS4Q4E9</accession>
<evidence type="ECO:0000313" key="3">
    <source>
        <dbReference type="Proteomes" id="UP000741013"/>
    </source>
</evidence>
<protein>
    <submittedName>
        <fullName evidence="2">Uncharacterized protein</fullName>
    </submittedName>
</protein>
<organism evidence="2 3">
    <name type="scientific">Amycolatopsis magusensis</name>
    <dbReference type="NCBI Taxonomy" id="882444"/>
    <lineage>
        <taxon>Bacteria</taxon>
        <taxon>Bacillati</taxon>
        <taxon>Actinomycetota</taxon>
        <taxon>Actinomycetes</taxon>
        <taxon>Pseudonocardiales</taxon>
        <taxon>Pseudonocardiaceae</taxon>
        <taxon>Amycolatopsis</taxon>
    </lineage>
</organism>
<dbReference type="RefSeq" id="WP_209669712.1">
    <property type="nucleotide sequence ID" value="NZ_JAGGMS010000001.1"/>
</dbReference>
<keyword evidence="1" id="KW-1133">Transmembrane helix</keyword>
<feature type="transmembrane region" description="Helical" evidence="1">
    <location>
        <begin position="173"/>
        <end position="197"/>
    </location>
</feature>
<proteinExistence type="predicted"/>
<feature type="transmembrane region" description="Helical" evidence="1">
    <location>
        <begin position="102"/>
        <end position="124"/>
    </location>
</feature>
<feature type="transmembrane region" description="Helical" evidence="1">
    <location>
        <begin position="136"/>
        <end position="161"/>
    </location>
</feature>
<gene>
    <name evidence="2" type="ORF">JOM49_008078</name>
</gene>
<evidence type="ECO:0000313" key="2">
    <source>
        <dbReference type="EMBL" id="MBP2186552.1"/>
    </source>
</evidence>
<comment type="caution">
    <text evidence="2">The sequence shown here is derived from an EMBL/GenBank/DDBJ whole genome shotgun (WGS) entry which is preliminary data.</text>
</comment>
<sequence>MTGEKLPRRLPGLIAVVAGLVLAATASAGPWVTAELSRQNAPGVTSKIEGVIELSWGLKGLPEVTEVAGPNAANADAASLASVYQSAIERQPAPELDPAPGFILDSLLTMLGFTAAGIGAFRVFGAGSRALYRGVAAAGAAGVVTSVVLGDMAVSSLYWYLVALPTGVWPATTYHTDIACVLAISAGVVLCVAGWLGARRPLDPRQRVGAERGDVGVA</sequence>
<reference evidence="2 3" key="1">
    <citation type="submission" date="2021-03" db="EMBL/GenBank/DDBJ databases">
        <title>Sequencing the genomes of 1000 actinobacteria strains.</title>
        <authorList>
            <person name="Klenk H.-P."/>
        </authorList>
    </citation>
    <scope>NUCLEOTIDE SEQUENCE [LARGE SCALE GENOMIC DNA]</scope>
    <source>
        <strain evidence="2 3">DSM 45510</strain>
    </source>
</reference>
<keyword evidence="1" id="KW-0812">Transmembrane</keyword>
<name>A0ABS4Q4E9_9PSEU</name>
<keyword evidence="1" id="KW-0472">Membrane</keyword>
<evidence type="ECO:0000256" key="1">
    <source>
        <dbReference type="SAM" id="Phobius"/>
    </source>
</evidence>
<dbReference type="Proteomes" id="UP000741013">
    <property type="component" value="Unassembled WGS sequence"/>
</dbReference>
<dbReference type="EMBL" id="JAGGMS010000001">
    <property type="protein sequence ID" value="MBP2186552.1"/>
    <property type="molecule type" value="Genomic_DNA"/>
</dbReference>
<keyword evidence="3" id="KW-1185">Reference proteome</keyword>